<dbReference type="EMBL" id="FOJN01000001">
    <property type="protein sequence ID" value="SFA39605.1"/>
    <property type="molecule type" value="Genomic_DNA"/>
</dbReference>
<gene>
    <name evidence="1" type="ORF">SAMN05444374_101330</name>
</gene>
<proteinExistence type="predicted"/>
<dbReference type="Proteomes" id="UP000182054">
    <property type="component" value="Unassembled WGS sequence"/>
</dbReference>
<name>A0A1I0SJA7_9NOCA</name>
<evidence type="ECO:0000313" key="2">
    <source>
        <dbReference type="Proteomes" id="UP000182054"/>
    </source>
</evidence>
<organism evidence="1 2">
    <name type="scientific">Rhodococcoides kroppenstedtii</name>
    <dbReference type="NCBI Taxonomy" id="293050"/>
    <lineage>
        <taxon>Bacteria</taxon>
        <taxon>Bacillati</taxon>
        <taxon>Actinomycetota</taxon>
        <taxon>Actinomycetes</taxon>
        <taxon>Mycobacteriales</taxon>
        <taxon>Nocardiaceae</taxon>
        <taxon>Rhodococcoides</taxon>
    </lineage>
</organism>
<dbReference type="RefSeq" id="WP_156511608.1">
    <property type="nucleotide sequence ID" value="NZ_CP135915.1"/>
</dbReference>
<dbReference type="GeneID" id="85487811"/>
<protein>
    <submittedName>
        <fullName evidence="1">Uncharacterized protein</fullName>
    </submittedName>
</protein>
<sequence>MTTTERRPVRRGRSMKVRAAAAEASIKLLEYDKEPVPQWLRDVAAGKPTTVPRDPA</sequence>
<dbReference type="AlphaFoldDB" id="A0A1I0SJA7"/>
<reference evidence="1 2" key="1">
    <citation type="submission" date="2016-10" db="EMBL/GenBank/DDBJ databases">
        <authorList>
            <person name="de Groot N.N."/>
        </authorList>
    </citation>
    <scope>NUCLEOTIDE SEQUENCE [LARGE SCALE GENOMIC DNA]</scope>
    <source>
        <strain evidence="1 2">DSM 44908</strain>
    </source>
</reference>
<accession>A0A1I0SJA7</accession>
<evidence type="ECO:0000313" key="1">
    <source>
        <dbReference type="EMBL" id="SFA39605.1"/>
    </source>
</evidence>